<sequence>MLLLSDEVLLMILRHLNSSAVFTLSRTCKRLRNLCHDKEFSRHIDAPPDDYETLDLIFNSLLDRHTTSLRLASKCHGENSAFRSSIAPSHLAQICPSLRPNPSDINLTNLYLIRQRLDKSIFNLSSLPPSLRVLHLSGTIISNVTEQSGYFKNISEALPNLEDFDLTDCTWVPSHSLLGISKLPALKRLSLRGCREIGNCLAYSSLAFRFGFPSLKVLDVTNTQFGTGEFHSISLLKNLEELYVGEYDLQQNSNAIQDFSLHELIGLAHLQKIDLSGQDITDTGLNVLVRVPSLRRIDAHFTAITSGAIERFKQLRNGCIINKNMSYFEY</sequence>
<dbReference type="InterPro" id="IPR001810">
    <property type="entry name" value="F-box_dom"/>
</dbReference>
<reference evidence="2" key="1">
    <citation type="submission" date="2021-06" db="EMBL/GenBank/DDBJ databases">
        <authorList>
            <person name="Hodson N. C."/>
            <person name="Mongue J. A."/>
            <person name="Jaron S. K."/>
        </authorList>
    </citation>
    <scope>NUCLEOTIDE SEQUENCE</scope>
</reference>
<dbReference type="GO" id="GO:0031146">
    <property type="term" value="P:SCF-dependent proteasomal ubiquitin-dependent protein catabolic process"/>
    <property type="evidence" value="ECO:0007669"/>
    <property type="project" value="TreeGrafter"/>
</dbReference>
<name>A0A8J2PKF5_9HEXA</name>
<keyword evidence="3" id="KW-1185">Reference proteome</keyword>
<dbReference type="SMART" id="SM00256">
    <property type="entry name" value="FBOX"/>
    <property type="match status" value="1"/>
</dbReference>
<evidence type="ECO:0000259" key="1">
    <source>
        <dbReference type="PROSITE" id="PS50181"/>
    </source>
</evidence>
<organism evidence="2 3">
    <name type="scientific">Allacma fusca</name>
    <dbReference type="NCBI Taxonomy" id="39272"/>
    <lineage>
        <taxon>Eukaryota</taxon>
        <taxon>Metazoa</taxon>
        <taxon>Ecdysozoa</taxon>
        <taxon>Arthropoda</taxon>
        <taxon>Hexapoda</taxon>
        <taxon>Collembola</taxon>
        <taxon>Symphypleona</taxon>
        <taxon>Sminthuridae</taxon>
        <taxon>Allacma</taxon>
    </lineage>
</organism>
<dbReference type="Pfam" id="PF00646">
    <property type="entry name" value="F-box"/>
    <property type="match status" value="1"/>
</dbReference>
<dbReference type="PANTHER" id="PTHR13318">
    <property type="entry name" value="PARTNER OF PAIRED, ISOFORM B-RELATED"/>
    <property type="match status" value="1"/>
</dbReference>
<proteinExistence type="predicted"/>
<dbReference type="AlphaFoldDB" id="A0A8J2PKF5"/>
<dbReference type="OrthoDB" id="9856535at2759"/>
<dbReference type="Proteomes" id="UP000708208">
    <property type="component" value="Unassembled WGS sequence"/>
</dbReference>
<dbReference type="Pfam" id="PF13516">
    <property type="entry name" value="LRR_6"/>
    <property type="match status" value="1"/>
</dbReference>
<evidence type="ECO:0000313" key="3">
    <source>
        <dbReference type="Proteomes" id="UP000708208"/>
    </source>
</evidence>
<gene>
    <name evidence="2" type="ORF">AFUS01_LOCUS36592</name>
</gene>
<accession>A0A8J2PKF5</accession>
<dbReference type="InterPro" id="IPR001611">
    <property type="entry name" value="Leu-rich_rpt"/>
</dbReference>
<protein>
    <recommendedName>
        <fullName evidence="1">F-box domain-containing protein</fullName>
    </recommendedName>
</protein>
<feature type="domain" description="F-box" evidence="1">
    <location>
        <begin position="1"/>
        <end position="44"/>
    </location>
</feature>
<comment type="caution">
    <text evidence="2">The sequence shown here is derived from an EMBL/GenBank/DDBJ whole genome shotgun (WGS) entry which is preliminary data.</text>
</comment>
<dbReference type="PROSITE" id="PS50181">
    <property type="entry name" value="FBOX"/>
    <property type="match status" value="1"/>
</dbReference>
<dbReference type="EMBL" id="CAJVCH010540133">
    <property type="protein sequence ID" value="CAG7826544.1"/>
    <property type="molecule type" value="Genomic_DNA"/>
</dbReference>
<dbReference type="GO" id="GO:0019005">
    <property type="term" value="C:SCF ubiquitin ligase complex"/>
    <property type="evidence" value="ECO:0007669"/>
    <property type="project" value="TreeGrafter"/>
</dbReference>
<evidence type="ECO:0000313" key="2">
    <source>
        <dbReference type="EMBL" id="CAG7826544.1"/>
    </source>
</evidence>